<evidence type="ECO:0000256" key="1">
    <source>
        <dbReference type="ARBA" id="ARBA00022723"/>
    </source>
</evidence>
<evidence type="ECO:0000256" key="4">
    <source>
        <dbReference type="ARBA" id="ARBA00023004"/>
    </source>
</evidence>
<feature type="binding site" evidence="6">
    <location>
        <begin position="104"/>
        <end position="111"/>
    </location>
    <ligand>
        <name>ATP</name>
        <dbReference type="ChEBI" id="CHEBI:30616"/>
    </ligand>
</feature>
<dbReference type="Pfam" id="PF10609">
    <property type="entry name" value="ParA"/>
    <property type="match status" value="1"/>
</dbReference>
<dbReference type="GO" id="GO:0140663">
    <property type="term" value="F:ATP-dependent FeS chaperone activity"/>
    <property type="evidence" value="ECO:0007669"/>
    <property type="project" value="InterPro"/>
</dbReference>
<dbReference type="PANTHER" id="PTHR42961:SF2">
    <property type="entry name" value="IRON-SULFUR PROTEIN NUBPL"/>
    <property type="match status" value="1"/>
</dbReference>
<reference evidence="7 8" key="1">
    <citation type="journal article" date="2019" name="Nat. Med.">
        <title>A library of human gut bacterial isolates paired with longitudinal multiomics data enables mechanistic microbiome research.</title>
        <authorList>
            <person name="Poyet M."/>
            <person name="Groussin M."/>
            <person name="Gibbons S.M."/>
            <person name="Avila-Pacheco J."/>
            <person name="Jiang X."/>
            <person name="Kearney S.M."/>
            <person name="Perrotta A.R."/>
            <person name="Berdy B."/>
            <person name="Zhao S."/>
            <person name="Lieberman T.D."/>
            <person name="Swanson P.K."/>
            <person name="Smith M."/>
            <person name="Roesemann S."/>
            <person name="Alexander J.E."/>
            <person name="Rich S.A."/>
            <person name="Livny J."/>
            <person name="Vlamakis H."/>
            <person name="Clish C."/>
            <person name="Bullock K."/>
            <person name="Deik A."/>
            <person name="Scott J."/>
            <person name="Pierce K.A."/>
            <person name="Xavier R.J."/>
            <person name="Alm E.J."/>
        </authorList>
    </citation>
    <scope>NUCLEOTIDE SEQUENCE [LARGE SCALE GENOMIC DNA]</scope>
    <source>
        <strain evidence="7 8">BIOML-A198</strain>
    </source>
</reference>
<evidence type="ECO:0000256" key="2">
    <source>
        <dbReference type="ARBA" id="ARBA00022741"/>
    </source>
</evidence>
<keyword evidence="4 6" id="KW-0408">Iron</keyword>
<comment type="subunit">
    <text evidence="6">Homodimer.</text>
</comment>
<dbReference type="GO" id="GO:0016887">
    <property type="term" value="F:ATP hydrolysis activity"/>
    <property type="evidence" value="ECO:0007669"/>
    <property type="project" value="UniProtKB-UniRule"/>
</dbReference>
<proteinExistence type="inferred from homology"/>
<dbReference type="GeneID" id="60059325"/>
<evidence type="ECO:0000256" key="5">
    <source>
        <dbReference type="ARBA" id="ARBA00023014"/>
    </source>
</evidence>
<dbReference type="CDD" id="cd02037">
    <property type="entry name" value="Mrp_NBP35"/>
    <property type="match status" value="1"/>
</dbReference>
<name>A0A173RSF1_9FIRM</name>
<dbReference type="InterPro" id="IPR033756">
    <property type="entry name" value="YlxH/NBP35"/>
</dbReference>
<dbReference type="Gene3D" id="3.40.50.300">
    <property type="entry name" value="P-loop containing nucleotide triphosphate hydrolases"/>
    <property type="match status" value="1"/>
</dbReference>
<dbReference type="GO" id="GO:0046872">
    <property type="term" value="F:metal ion binding"/>
    <property type="evidence" value="ECO:0007669"/>
    <property type="project" value="UniProtKB-KW"/>
</dbReference>
<dbReference type="GO" id="GO:0005524">
    <property type="term" value="F:ATP binding"/>
    <property type="evidence" value="ECO:0007669"/>
    <property type="project" value="UniProtKB-UniRule"/>
</dbReference>
<keyword evidence="1 6" id="KW-0479">Metal-binding</keyword>
<dbReference type="Proteomes" id="UP000487649">
    <property type="component" value="Unassembled WGS sequence"/>
</dbReference>
<dbReference type="InterPro" id="IPR027417">
    <property type="entry name" value="P-loop_NTPase"/>
</dbReference>
<evidence type="ECO:0000313" key="8">
    <source>
        <dbReference type="Proteomes" id="UP000487649"/>
    </source>
</evidence>
<sequence length="339" mass="37202">MSLKDQIKQALEQLVDPSTNKSLGETQSIRHLAVNEEDSIVTLIVAIDTLGGSEEKTLSRQIAKLVKIDYKFKGIKLQFEQLPKSEEETPLNEKKTQYIAITSGKGGVGKSTVTANLAVALSRLGKKVGIIDADIYGPSIPHIFEMEKTGFEVDAKNRIYPPKAQNIPLISTEFFLENDEPLMWRGPMLNRMLNHFFNDVVWDKDLDFMLIDLPPGTGDVAIDIQKLIPEAHVIVVSTPHPTASHIAVKSGYMAKSLKHNILGVVENMSYYPNPVSNTFDAIFGSGGGEKVATKLGVELLAQLPIGQPQNGQSQSIFGMDEEIGLAYLGLANKVIKSFK</sequence>
<comment type="similarity">
    <text evidence="6">Belongs to the Mrp/NBP35 ATP-binding proteins family.</text>
</comment>
<gene>
    <name evidence="7" type="ORF">GMA92_08410</name>
</gene>
<keyword evidence="6" id="KW-0378">Hydrolase</keyword>
<dbReference type="GO" id="GO:0016226">
    <property type="term" value="P:iron-sulfur cluster assembly"/>
    <property type="evidence" value="ECO:0007669"/>
    <property type="project" value="InterPro"/>
</dbReference>
<dbReference type="GO" id="GO:0051539">
    <property type="term" value="F:4 iron, 4 sulfur cluster binding"/>
    <property type="evidence" value="ECO:0007669"/>
    <property type="project" value="TreeGrafter"/>
</dbReference>
<evidence type="ECO:0000256" key="6">
    <source>
        <dbReference type="HAMAP-Rule" id="MF_02040"/>
    </source>
</evidence>
<evidence type="ECO:0000256" key="3">
    <source>
        <dbReference type="ARBA" id="ARBA00022840"/>
    </source>
</evidence>
<dbReference type="InterPro" id="IPR044304">
    <property type="entry name" value="NUBPL-like"/>
</dbReference>
<dbReference type="SUPFAM" id="SSF52540">
    <property type="entry name" value="P-loop containing nucleoside triphosphate hydrolases"/>
    <property type="match status" value="1"/>
</dbReference>
<dbReference type="AlphaFoldDB" id="A0A173RSF1"/>
<dbReference type="SUPFAM" id="SSF117916">
    <property type="entry name" value="Fe-S cluster assembly (FSCA) domain-like"/>
    <property type="match status" value="1"/>
</dbReference>
<dbReference type="InterPro" id="IPR034904">
    <property type="entry name" value="FSCA_dom_sf"/>
</dbReference>
<dbReference type="PANTHER" id="PTHR42961">
    <property type="entry name" value="IRON-SULFUR PROTEIN NUBPL"/>
    <property type="match status" value="1"/>
</dbReference>
<keyword evidence="3 6" id="KW-0067">ATP-binding</keyword>
<comment type="caution">
    <text evidence="7">The sequence shown here is derived from an EMBL/GenBank/DDBJ whole genome shotgun (WGS) entry which is preliminary data.</text>
</comment>
<dbReference type="RefSeq" id="WP_006783627.1">
    <property type="nucleotide sequence ID" value="NZ_CABJBH010000003.1"/>
</dbReference>
<dbReference type="OrthoDB" id="9809679at2"/>
<dbReference type="EMBL" id="WMQE01000016">
    <property type="protein sequence ID" value="MTK21442.1"/>
    <property type="molecule type" value="Genomic_DNA"/>
</dbReference>
<comment type="function">
    <text evidence="6">Binds and transfers iron-sulfur (Fe-S) clusters to target apoproteins. Can hydrolyze ATP.</text>
</comment>
<accession>A0A173RSF1</accession>
<protein>
    <recommendedName>
        <fullName evidence="6">Iron-sulfur cluster carrier protein</fullName>
    </recommendedName>
</protein>
<dbReference type="HAMAP" id="MF_02040">
    <property type="entry name" value="Mrp_NBP35"/>
    <property type="match status" value="1"/>
</dbReference>
<evidence type="ECO:0000313" key="7">
    <source>
        <dbReference type="EMBL" id="MTK21442.1"/>
    </source>
</evidence>
<dbReference type="InterPro" id="IPR019591">
    <property type="entry name" value="Mrp/NBP35_ATP-bd"/>
</dbReference>
<keyword evidence="5 6" id="KW-0411">Iron-sulfur</keyword>
<organism evidence="7 8">
    <name type="scientific">Turicibacter sanguinis</name>
    <dbReference type="NCBI Taxonomy" id="154288"/>
    <lineage>
        <taxon>Bacteria</taxon>
        <taxon>Bacillati</taxon>
        <taxon>Bacillota</taxon>
        <taxon>Erysipelotrichia</taxon>
        <taxon>Erysipelotrichales</taxon>
        <taxon>Turicibacteraceae</taxon>
        <taxon>Turicibacter</taxon>
    </lineage>
</organism>
<keyword evidence="2 6" id="KW-0547">Nucleotide-binding</keyword>